<accession>A0A6J5NPP8</accession>
<sequence>MAVFLNAASVKIGTVDITDHVTSATLTQSADELEITALGDSSRKYVAGLQTGTLDLEFLNDFAAASVCATLQTALYTTVVAKLVPGPGTTISATNPLYTVSILINNLTPIAGAAGEMSSSSLSFTCNSTIVQTTTGTW</sequence>
<protein>
    <recommendedName>
        <fullName evidence="2">Phage major tail protein TP901-1</fullName>
    </recommendedName>
</protein>
<evidence type="ECO:0000313" key="1">
    <source>
        <dbReference type="EMBL" id="CAB4159746.1"/>
    </source>
</evidence>
<evidence type="ECO:0008006" key="2">
    <source>
        <dbReference type="Google" id="ProtNLM"/>
    </source>
</evidence>
<reference evidence="1" key="1">
    <citation type="submission" date="2020-04" db="EMBL/GenBank/DDBJ databases">
        <authorList>
            <person name="Chiriac C."/>
            <person name="Salcher M."/>
            <person name="Ghai R."/>
            <person name="Kavagutti S V."/>
        </authorList>
    </citation>
    <scope>NUCLEOTIDE SEQUENCE</scope>
</reference>
<gene>
    <name evidence="1" type="ORF">UFOVP719_21</name>
</gene>
<dbReference type="EMBL" id="LR796689">
    <property type="protein sequence ID" value="CAB4159746.1"/>
    <property type="molecule type" value="Genomic_DNA"/>
</dbReference>
<name>A0A6J5NPP8_9CAUD</name>
<organism evidence="1">
    <name type="scientific">uncultured Caudovirales phage</name>
    <dbReference type="NCBI Taxonomy" id="2100421"/>
    <lineage>
        <taxon>Viruses</taxon>
        <taxon>Duplodnaviria</taxon>
        <taxon>Heunggongvirae</taxon>
        <taxon>Uroviricota</taxon>
        <taxon>Caudoviricetes</taxon>
        <taxon>Peduoviridae</taxon>
        <taxon>Maltschvirus</taxon>
        <taxon>Maltschvirus maltsch</taxon>
    </lineage>
</organism>
<proteinExistence type="predicted"/>